<dbReference type="PROSITE" id="PS50994">
    <property type="entry name" value="INTEGRASE"/>
    <property type="match status" value="1"/>
</dbReference>
<dbReference type="EMBL" id="CACRXK020022718">
    <property type="protein sequence ID" value="CAB4037087.1"/>
    <property type="molecule type" value="Genomic_DNA"/>
</dbReference>
<dbReference type="SUPFAM" id="SSF50630">
    <property type="entry name" value="Acid proteases"/>
    <property type="match status" value="1"/>
</dbReference>
<sequence>MDAFVTRLRTLAKTCQFDTSLDEMIRDQVIEKCASNALRRRLLREQELTLNNLLSIARSFELADRQALEIEQKFESSTHLNSIERNRDFQQPRRNSAKRHRAKDVQCPALDKTCRRCGKSGHFARVCRQKTNKPKQYKENARQLEQSDDDSSENECLFTLTAHNVHHRSDSLHMLEIEHIPVQMLIDSGASVNVLDLETYHRLKARKGVQLMPSTLRVYAYGSTTPLNILGTVSGRVKCNCAEIVAKFVVVHDQHAGCLLGRQTATQLGLLRVGPQVSSINCAVSPYSLRQRYPSVFDGVGKLTNYQQKISINTNIKPVAQPPRRIPFHVRKQVSAKLEELERLDIIEEVRGPTPWVSPLVVVPKSSGEIRVCVDMRQRIHQSVVSGNWPKTKETDPYFCVKNELTATESLLLRGSRIVVPASLQPTTLQLAHEGHQEIVRTKQLLREKVWWPGIDKDVEHLIRSCISCQAQSSQSRPQPLTMTEMPSRPWTVLHADLCGPFPSGESLLVLVDSCSRWPEVFILKSTTAAVIINRMKSCFAVHGLPEAIVTDNGPQFVAEEFDLYLREHGITHRRVTPYWPQANSEVERFNRTLEKAIRAANTEGKDWKSELNTFLLNYRATAHCTTGKSPAVLLFGREIRTKLPSLNTSRSPASTSPVVDPAILERDRCQKAKMKKYADKKRRAAPSNIKRGDKVLLTQERKNKLSTKYDPDPYI</sequence>
<keyword evidence="5" id="KW-0378">Hydrolase</keyword>
<reference evidence="8" key="1">
    <citation type="submission" date="2020-04" db="EMBL/GenBank/DDBJ databases">
        <authorList>
            <person name="Alioto T."/>
            <person name="Alioto T."/>
            <person name="Gomez Garrido J."/>
        </authorList>
    </citation>
    <scope>NUCLEOTIDE SEQUENCE</scope>
    <source>
        <strain evidence="8">A484AB</strain>
    </source>
</reference>
<organism evidence="8 9">
    <name type="scientific">Paramuricea clavata</name>
    <name type="common">Red gorgonian</name>
    <name type="synonym">Violescent sea-whip</name>
    <dbReference type="NCBI Taxonomy" id="317549"/>
    <lineage>
        <taxon>Eukaryota</taxon>
        <taxon>Metazoa</taxon>
        <taxon>Cnidaria</taxon>
        <taxon>Anthozoa</taxon>
        <taxon>Octocorallia</taxon>
        <taxon>Malacalcyonacea</taxon>
        <taxon>Plexauridae</taxon>
        <taxon>Paramuricea</taxon>
    </lineage>
</organism>
<dbReference type="GO" id="GO:0003964">
    <property type="term" value="F:RNA-directed DNA polymerase activity"/>
    <property type="evidence" value="ECO:0007669"/>
    <property type="project" value="UniProtKB-KW"/>
</dbReference>
<dbReference type="Pfam" id="PF17921">
    <property type="entry name" value="Integrase_H2C2"/>
    <property type="match status" value="1"/>
</dbReference>
<feature type="compositionally biased region" description="Basic and acidic residues" evidence="7">
    <location>
        <begin position="81"/>
        <end position="91"/>
    </location>
</feature>
<evidence type="ECO:0000256" key="2">
    <source>
        <dbReference type="ARBA" id="ARBA00022695"/>
    </source>
</evidence>
<keyword evidence="2" id="KW-0548">Nucleotidyltransferase</keyword>
<dbReference type="PANTHER" id="PTHR37984:SF11">
    <property type="entry name" value="INTEGRASE CATALYTIC DOMAIN-CONTAINING PROTEIN"/>
    <property type="match status" value="1"/>
</dbReference>
<dbReference type="SUPFAM" id="SSF57756">
    <property type="entry name" value="Retrovirus zinc finger-like domains"/>
    <property type="match status" value="1"/>
</dbReference>
<feature type="compositionally biased region" description="Basic residues" evidence="7">
    <location>
        <begin position="675"/>
        <end position="685"/>
    </location>
</feature>
<dbReference type="GO" id="GO:0004519">
    <property type="term" value="F:endonuclease activity"/>
    <property type="evidence" value="ECO:0007669"/>
    <property type="project" value="UniProtKB-KW"/>
</dbReference>
<dbReference type="InterPro" id="IPR021109">
    <property type="entry name" value="Peptidase_aspartic_dom_sf"/>
</dbReference>
<dbReference type="GO" id="GO:0015074">
    <property type="term" value="P:DNA integration"/>
    <property type="evidence" value="ECO:0007669"/>
    <property type="project" value="InterPro"/>
</dbReference>
<evidence type="ECO:0000256" key="3">
    <source>
        <dbReference type="ARBA" id="ARBA00022722"/>
    </source>
</evidence>
<accession>A0A6S7JYX8</accession>
<keyword evidence="4" id="KW-0255">Endonuclease</keyword>
<dbReference type="GO" id="GO:0003676">
    <property type="term" value="F:nucleic acid binding"/>
    <property type="evidence" value="ECO:0007669"/>
    <property type="project" value="InterPro"/>
</dbReference>
<dbReference type="Gene3D" id="2.40.70.10">
    <property type="entry name" value="Acid Proteases"/>
    <property type="match status" value="1"/>
</dbReference>
<evidence type="ECO:0000313" key="9">
    <source>
        <dbReference type="Proteomes" id="UP001152795"/>
    </source>
</evidence>
<dbReference type="InterPro" id="IPR001584">
    <property type="entry name" value="Integrase_cat-core"/>
</dbReference>
<feature type="region of interest" description="Disordered" evidence="7">
    <location>
        <begin position="675"/>
        <end position="716"/>
    </location>
</feature>
<dbReference type="Pfam" id="PF00665">
    <property type="entry name" value="rve"/>
    <property type="match status" value="1"/>
</dbReference>
<keyword evidence="1" id="KW-0808">Transferase</keyword>
<keyword evidence="9" id="KW-1185">Reference proteome</keyword>
<dbReference type="SUPFAM" id="SSF53098">
    <property type="entry name" value="Ribonuclease H-like"/>
    <property type="match status" value="1"/>
</dbReference>
<dbReference type="SUPFAM" id="SSF56672">
    <property type="entry name" value="DNA/RNA polymerases"/>
    <property type="match status" value="1"/>
</dbReference>
<comment type="caution">
    <text evidence="8">The sequence shown here is derived from an EMBL/GenBank/DDBJ whole genome shotgun (WGS) entry which is preliminary data.</text>
</comment>
<dbReference type="PANTHER" id="PTHR37984">
    <property type="entry name" value="PROTEIN CBG26694"/>
    <property type="match status" value="1"/>
</dbReference>
<dbReference type="AlphaFoldDB" id="A0A6S7JYX8"/>
<dbReference type="Proteomes" id="UP001152795">
    <property type="component" value="Unassembled WGS sequence"/>
</dbReference>
<keyword evidence="3" id="KW-0540">Nuclease</keyword>
<feature type="compositionally biased region" description="Basic and acidic residues" evidence="7">
    <location>
        <begin position="691"/>
        <end position="716"/>
    </location>
</feature>
<dbReference type="Pfam" id="PF00098">
    <property type="entry name" value="zf-CCHC"/>
    <property type="match status" value="1"/>
</dbReference>
<dbReference type="Gene3D" id="3.10.10.10">
    <property type="entry name" value="HIV Type 1 Reverse Transcriptase, subunit A, domain 1"/>
    <property type="match status" value="1"/>
</dbReference>
<dbReference type="InterPro" id="IPR050951">
    <property type="entry name" value="Retrovirus_Pol_polyprotein"/>
</dbReference>
<feature type="non-terminal residue" evidence="8">
    <location>
        <position position="1"/>
    </location>
</feature>
<evidence type="ECO:0000256" key="1">
    <source>
        <dbReference type="ARBA" id="ARBA00022679"/>
    </source>
</evidence>
<dbReference type="InterPro" id="IPR036397">
    <property type="entry name" value="RNaseH_sf"/>
</dbReference>
<dbReference type="GO" id="GO:0006508">
    <property type="term" value="P:proteolysis"/>
    <property type="evidence" value="ECO:0007669"/>
    <property type="project" value="InterPro"/>
</dbReference>
<feature type="region of interest" description="Disordered" evidence="7">
    <location>
        <begin position="81"/>
        <end position="102"/>
    </location>
</feature>
<dbReference type="OrthoDB" id="5989205at2759"/>
<dbReference type="InterPro" id="IPR001969">
    <property type="entry name" value="Aspartic_peptidase_AS"/>
</dbReference>
<dbReference type="Gene3D" id="1.10.340.70">
    <property type="match status" value="1"/>
</dbReference>
<evidence type="ECO:0000256" key="5">
    <source>
        <dbReference type="ARBA" id="ARBA00022801"/>
    </source>
</evidence>
<dbReference type="GO" id="GO:0008270">
    <property type="term" value="F:zinc ion binding"/>
    <property type="evidence" value="ECO:0007669"/>
    <property type="project" value="InterPro"/>
</dbReference>
<evidence type="ECO:0000256" key="4">
    <source>
        <dbReference type="ARBA" id="ARBA00022759"/>
    </source>
</evidence>
<dbReference type="PROSITE" id="PS50158">
    <property type="entry name" value="ZF_CCHC"/>
    <property type="match status" value="1"/>
</dbReference>
<dbReference type="GO" id="GO:0004190">
    <property type="term" value="F:aspartic-type endopeptidase activity"/>
    <property type="evidence" value="ECO:0007669"/>
    <property type="project" value="InterPro"/>
</dbReference>
<evidence type="ECO:0000313" key="8">
    <source>
        <dbReference type="EMBL" id="CAB4037087.1"/>
    </source>
</evidence>
<gene>
    <name evidence="8" type="ORF">PACLA_8A034956</name>
</gene>
<protein>
    <submittedName>
        <fullName evidence="8">Transposon Tf2-6 poly</fullName>
    </submittedName>
</protein>
<name>A0A6S7JYX8_PARCT</name>
<dbReference type="InterPro" id="IPR043502">
    <property type="entry name" value="DNA/RNA_pol_sf"/>
</dbReference>
<dbReference type="InterPro" id="IPR036875">
    <property type="entry name" value="Znf_CCHC_sf"/>
</dbReference>
<dbReference type="Gene3D" id="3.30.420.10">
    <property type="entry name" value="Ribonuclease H-like superfamily/Ribonuclease H"/>
    <property type="match status" value="1"/>
</dbReference>
<evidence type="ECO:0000256" key="6">
    <source>
        <dbReference type="ARBA" id="ARBA00022918"/>
    </source>
</evidence>
<dbReference type="FunFam" id="1.10.340.70:FF:000003">
    <property type="entry name" value="Protein CBG25708"/>
    <property type="match status" value="1"/>
</dbReference>
<keyword evidence="6" id="KW-0695">RNA-directed DNA polymerase</keyword>
<dbReference type="InterPro" id="IPR041588">
    <property type="entry name" value="Integrase_H2C2"/>
</dbReference>
<dbReference type="FunFam" id="3.30.420.10:FF:000063">
    <property type="entry name" value="Retrovirus-related Pol polyprotein from transposon 297-like Protein"/>
    <property type="match status" value="1"/>
</dbReference>
<dbReference type="SMART" id="SM00343">
    <property type="entry name" value="ZnF_C2HC"/>
    <property type="match status" value="1"/>
</dbReference>
<dbReference type="InterPro" id="IPR001878">
    <property type="entry name" value="Znf_CCHC"/>
</dbReference>
<evidence type="ECO:0000256" key="7">
    <source>
        <dbReference type="SAM" id="MobiDB-lite"/>
    </source>
</evidence>
<dbReference type="Gene3D" id="4.10.60.10">
    <property type="entry name" value="Zinc finger, CCHC-type"/>
    <property type="match status" value="1"/>
</dbReference>
<dbReference type="InterPro" id="IPR012337">
    <property type="entry name" value="RNaseH-like_sf"/>
</dbReference>
<dbReference type="CDD" id="cd00303">
    <property type="entry name" value="retropepsin_like"/>
    <property type="match status" value="1"/>
</dbReference>
<proteinExistence type="predicted"/>
<dbReference type="PROSITE" id="PS00141">
    <property type="entry name" value="ASP_PROTEASE"/>
    <property type="match status" value="1"/>
</dbReference>